<comment type="caution">
    <text evidence="2">The sequence shown here is derived from an EMBL/GenBank/DDBJ whole genome shotgun (WGS) entry which is preliminary data.</text>
</comment>
<keyword evidence="3" id="KW-1185">Reference proteome</keyword>
<sequence>MDFTIWAHPVLAVPCPTCGAGVGAWCVRPSGHQALDLHSLRCLRADHAFLERYGTGACLTFVAPGQWLVDPSGGVRD</sequence>
<accession>A0A5C4MP52</accession>
<dbReference type="EMBL" id="VDFU01000040">
    <property type="protein sequence ID" value="TNC46192.1"/>
    <property type="molecule type" value="Genomic_DNA"/>
</dbReference>
<evidence type="ECO:0000313" key="3">
    <source>
        <dbReference type="Proteomes" id="UP000305887"/>
    </source>
</evidence>
<dbReference type="Proteomes" id="UP000305887">
    <property type="component" value="Unassembled WGS sequence"/>
</dbReference>
<evidence type="ECO:0000259" key="1">
    <source>
        <dbReference type="Pfam" id="PF24623"/>
    </source>
</evidence>
<name>A0A5C4MP52_9RHOB</name>
<reference evidence="2 3" key="1">
    <citation type="submission" date="2019-06" db="EMBL/GenBank/DDBJ databases">
        <title>YIM 131921 draft genome.</title>
        <authorList>
            <person name="Jiang L."/>
        </authorList>
    </citation>
    <scope>NUCLEOTIDE SEQUENCE [LARGE SCALE GENOMIC DNA]</scope>
    <source>
        <strain evidence="2 3">YIM 131921</strain>
    </source>
</reference>
<protein>
    <recommendedName>
        <fullName evidence="1">DNA-binding phage zinc finger domain-containing protein</fullName>
    </recommendedName>
</protein>
<dbReference type="AlphaFoldDB" id="A0A5C4MP52"/>
<gene>
    <name evidence="2" type="ORF">FHG66_19430</name>
</gene>
<dbReference type="InterPro" id="IPR056911">
    <property type="entry name" value="Phage_Znf_bind_put"/>
</dbReference>
<organism evidence="2 3">
    <name type="scientific">Rubellimicrobium rubrum</name>
    <dbReference type="NCBI Taxonomy" id="2585369"/>
    <lineage>
        <taxon>Bacteria</taxon>
        <taxon>Pseudomonadati</taxon>
        <taxon>Pseudomonadota</taxon>
        <taxon>Alphaproteobacteria</taxon>
        <taxon>Rhodobacterales</taxon>
        <taxon>Roseobacteraceae</taxon>
        <taxon>Rubellimicrobium</taxon>
    </lineage>
</organism>
<proteinExistence type="predicted"/>
<dbReference type="OrthoDB" id="7856071at2"/>
<feature type="domain" description="DNA-binding phage zinc finger" evidence="1">
    <location>
        <begin position="7"/>
        <end position="46"/>
    </location>
</feature>
<evidence type="ECO:0000313" key="2">
    <source>
        <dbReference type="EMBL" id="TNC46192.1"/>
    </source>
</evidence>
<dbReference type="Pfam" id="PF24623">
    <property type="entry name" value="Phage_zn_bind_8"/>
    <property type="match status" value="1"/>
</dbReference>